<evidence type="ECO:0000313" key="3">
    <source>
        <dbReference type="Proteomes" id="UP000326396"/>
    </source>
</evidence>
<sequence>MFKHRQELKKHQEFDDFRGQNAINQLSLTREKQSSGSQFGVLNTGIRVRDPSEMFMFGNTNWVCGFSRFANSNFQSPFGESADMLTKNTSQQAGIFGQSLIGNHFSGSIDQKLSNREDGSSLGTEKCRNLFPKTENLGDFRAIQSGRSGVLMQAAVSEASSSDENLKTGECGTKSSGNMFKLLHKVDKEHAYSVSINRVPKSEPDDASAPSYDNKNNAAHSPYFGLMLTTQSQMPLQGHFTKPSQSPKSENDQFLNQNCMTSHIVSVKQDDGQKLSNKQLDAPVQQNPSVTNSNTRNQSSLHLKSLDVANQRTGVLKSKKRKRSTVKRLPCNKKVTEGSSRLHDISTPELWAHSTGRLPEKVNIDEITDSCYEKRRLSLTTRLMQLLFQPPPTFVLSEDAITHCDTLTYYASKSAPPAETNMTSKSSSDQDLIKVIEGFIDRSKRLEVDVSRLEKAGSLLFEVKMGSRDLEKLSFINRFAKFHTRRSTVTRPMVMDATSSSASASSPTRRPHLEMYVKALPMPKSIPEVQDCLFL</sequence>
<dbReference type="EMBL" id="SZYD01000006">
    <property type="protein sequence ID" value="KAD5961048.1"/>
    <property type="molecule type" value="Genomic_DNA"/>
</dbReference>
<evidence type="ECO:0000256" key="1">
    <source>
        <dbReference type="SAM" id="MobiDB-lite"/>
    </source>
</evidence>
<accession>A0A5N6P7K4</accession>
<organism evidence="2 3">
    <name type="scientific">Mikania micrantha</name>
    <name type="common">bitter vine</name>
    <dbReference type="NCBI Taxonomy" id="192012"/>
    <lineage>
        <taxon>Eukaryota</taxon>
        <taxon>Viridiplantae</taxon>
        <taxon>Streptophyta</taxon>
        <taxon>Embryophyta</taxon>
        <taxon>Tracheophyta</taxon>
        <taxon>Spermatophyta</taxon>
        <taxon>Magnoliopsida</taxon>
        <taxon>eudicotyledons</taxon>
        <taxon>Gunneridae</taxon>
        <taxon>Pentapetalae</taxon>
        <taxon>asterids</taxon>
        <taxon>campanulids</taxon>
        <taxon>Asterales</taxon>
        <taxon>Asteraceae</taxon>
        <taxon>Asteroideae</taxon>
        <taxon>Heliantheae alliance</taxon>
        <taxon>Eupatorieae</taxon>
        <taxon>Mikania</taxon>
    </lineage>
</organism>
<reference evidence="2 3" key="1">
    <citation type="submission" date="2019-05" db="EMBL/GenBank/DDBJ databases">
        <title>Mikania micrantha, genome provides insights into the molecular mechanism of rapid growth.</title>
        <authorList>
            <person name="Liu B."/>
        </authorList>
    </citation>
    <scope>NUCLEOTIDE SEQUENCE [LARGE SCALE GENOMIC DNA]</scope>
    <source>
        <strain evidence="2">NLD-2019</strain>
        <tissue evidence="2">Leaf</tissue>
    </source>
</reference>
<keyword evidence="3" id="KW-1185">Reference proteome</keyword>
<protein>
    <submittedName>
        <fullName evidence="2">Uncharacterized protein</fullName>
    </submittedName>
</protein>
<proteinExistence type="predicted"/>
<feature type="region of interest" description="Disordered" evidence="1">
    <location>
        <begin position="198"/>
        <end position="218"/>
    </location>
</feature>
<gene>
    <name evidence="2" type="ORF">E3N88_12521</name>
</gene>
<name>A0A5N6P7K4_9ASTR</name>
<dbReference type="PANTHER" id="PTHR31267:SF5">
    <property type="match status" value="1"/>
</dbReference>
<dbReference type="Proteomes" id="UP000326396">
    <property type="component" value="Linkage Group LG14"/>
</dbReference>
<evidence type="ECO:0000313" key="2">
    <source>
        <dbReference type="EMBL" id="KAD5961048.1"/>
    </source>
</evidence>
<dbReference type="PANTHER" id="PTHR31267">
    <property type="entry name" value="DENTIN SIALOPHOSPHOPROTEIN-LIKE PROTEIN"/>
    <property type="match status" value="1"/>
</dbReference>
<comment type="caution">
    <text evidence="2">The sequence shown here is derived from an EMBL/GenBank/DDBJ whole genome shotgun (WGS) entry which is preliminary data.</text>
</comment>
<feature type="region of interest" description="Disordered" evidence="1">
    <location>
        <begin position="280"/>
        <end position="301"/>
    </location>
</feature>
<dbReference type="OrthoDB" id="1926238at2759"/>
<dbReference type="AlphaFoldDB" id="A0A5N6P7K4"/>